<sequence>MHSIQLWHEEREHEQNIAAFERHAATYRCHVNDRCHHHQPALGGEQRWPFRGAPLRRTPAGAGAAGDAGSGCAVVFDPILSEVRVVASGFEAERLAAAGAQLQRPLSAPLLRPASRGVGSYSAAAAARLEYNLQRQLLLDGRSGAAAAARPATAAAVRPGTAGPCGGGRAKGWAAGVQGRYDPLRHSWVVPPSMDATAQQYKQREGDRLLGRIGIKCAAPLRTDGHGAAAAAAAAESGSTDAAATGGMALDHGPRGSGSGAAADQGAPLLDVDASGAPRARSPVRNPITGAGMPDPTFKLSSGRHGIVAGDSWGSYDVFRHEYTAPPSDARFRHQEDLTERRAFISGHGLRRVPLPARQGVYDPIKGTWVVPPRDARCVRGLEFAPRGAGSSPGGEAAAHGRGEPPQRGARGGEARGTFIFARRNGGSPSGGLV</sequence>
<accession>A0A0D2NRK8</accession>
<evidence type="ECO:0000256" key="1">
    <source>
        <dbReference type="SAM" id="MobiDB-lite"/>
    </source>
</evidence>
<gene>
    <name evidence="2" type="ORF">MNEG_1009</name>
</gene>
<feature type="region of interest" description="Disordered" evidence="1">
    <location>
        <begin position="244"/>
        <end position="294"/>
    </location>
</feature>
<reference evidence="2 3" key="1">
    <citation type="journal article" date="2013" name="BMC Genomics">
        <title>Reconstruction of the lipid metabolism for the microalga Monoraphidium neglectum from its genome sequence reveals characteristics suitable for biofuel production.</title>
        <authorList>
            <person name="Bogen C."/>
            <person name="Al-Dilaimi A."/>
            <person name="Albersmeier A."/>
            <person name="Wichmann J."/>
            <person name="Grundmann M."/>
            <person name="Rupp O."/>
            <person name="Lauersen K.J."/>
            <person name="Blifernez-Klassen O."/>
            <person name="Kalinowski J."/>
            <person name="Goesmann A."/>
            <person name="Mussgnug J.H."/>
            <person name="Kruse O."/>
        </authorList>
    </citation>
    <scope>NUCLEOTIDE SEQUENCE [LARGE SCALE GENOMIC DNA]</scope>
    <source>
        <strain evidence="2 3">SAG 48.87</strain>
    </source>
</reference>
<dbReference type="GeneID" id="25727217"/>
<proteinExistence type="predicted"/>
<evidence type="ECO:0000313" key="3">
    <source>
        <dbReference type="Proteomes" id="UP000054498"/>
    </source>
</evidence>
<organism evidence="2 3">
    <name type="scientific">Monoraphidium neglectum</name>
    <dbReference type="NCBI Taxonomy" id="145388"/>
    <lineage>
        <taxon>Eukaryota</taxon>
        <taxon>Viridiplantae</taxon>
        <taxon>Chlorophyta</taxon>
        <taxon>core chlorophytes</taxon>
        <taxon>Chlorophyceae</taxon>
        <taxon>CS clade</taxon>
        <taxon>Sphaeropleales</taxon>
        <taxon>Selenastraceae</taxon>
        <taxon>Monoraphidium</taxon>
    </lineage>
</organism>
<dbReference type="Proteomes" id="UP000054498">
    <property type="component" value="Unassembled WGS sequence"/>
</dbReference>
<feature type="compositionally biased region" description="Low complexity" evidence="1">
    <location>
        <begin position="385"/>
        <end position="398"/>
    </location>
</feature>
<name>A0A0D2NRK8_9CHLO</name>
<dbReference type="KEGG" id="mng:MNEG_1009"/>
<keyword evidence="3" id="KW-1185">Reference proteome</keyword>
<feature type="region of interest" description="Disordered" evidence="1">
    <location>
        <begin position="384"/>
        <end position="434"/>
    </location>
</feature>
<dbReference type="AlphaFoldDB" id="A0A0D2NRK8"/>
<protein>
    <submittedName>
        <fullName evidence="2">Uncharacterized protein</fullName>
    </submittedName>
</protein>
<evidence type="ECO:0000313" key="2">
    <source>
        <dbReference type="EMBL" id="KIZ06936.1"/>
    </source>
</evidence>
<dbReference type="EMBL" id="KK100313">
    <property type="protein sequence ID" value="KIZ06936.1"/>
    <property type="molecule type" value="Genomic_DNA"/>
</dbReference>
<dbReference type="OrthoDB" id="546811at2759"/>
<dbReference type="RefSeq" id="XP_013905955.1">
    <property type="nucleotide sequence ID" value="XM_014050501.1"/>
</dbReference>